<dbReference type="InterPro" id="IPR002641">
    <property type="entry name" value="PNPLA_dom"/>
</dbReference>
<evidence type="ECO:0000256" key="2">
    <source>
        <dbReference type="ARBA" id="ARBA00022963"/>
    </source>
</evidence>
<proteinExistence type="predicted"/>
<feature type="domain" description="PNPLA" evidence="5">
    <location>
        <begin position="5"/>
        <end position="163"/>
    </location>
</feature>
<dbReference type="RefSeq" id="WP_079654222.1">
    <property type="nucleotide sequence ID" value="NZ_LT670846.1"/>
</dbReference>
<sequence>MKVNLVLSGGAARGIAHIGVLQALEDLRVEVISVSGVSAGALVGAFYCAGYTPKQMLKLIKETRLWEWIRPRIPPKLGLFSLQRAKFLLKKYLPERLESLKIPLFVCALDIKTGRTLYFREGELYSVVLGSCALPGVFEPVKHFEYMLVDGGVTNNLPVEPFQESEIPTLCVDVNPYDVNGEPRNILHLLLRSFFLAVRSNVDKRKEFCTYLIEPDLRGYSLVSLRKADELFRLGYVQTMRILRAV</sequence>
<evidence type="ECO:0000259" key="5">
    <source>
        <dbReference type="PROSITE" id="PS51635"/>
    </source>
</evidence>
<accession>A0A1M6SPP0</accession>
<dbReference type="Gene3D" id="3.40.1090.10">
    <property type="entry name" value="Cytosolic phospholipase A2 catalytic domain"/>
    <property type="match status" value="2"/>
</dbReference>
<evidence type="ECO:0000256" key="3">
    <source>
        <dbReference type="ARBA" id="ARBA00023098"/>
    </source>
</evidence>
<keyword evidence="1 4" id="KW-0378">Hydrolase</keyword>
<keyword evidence="7" id="KW-1185">Reference proteome</keyword>
<dbReference type="InterPro" id="IPR050301">
    <property type="entry name" value="NTE"/>
</dbReference>
<dbReference type="CDD" id="cd07205">
    <property type="entry name" value="Pat_PNPLA6_PNPLA7_NTE1_like"/>
    <property type="match status" value="1"/>
</dbReference>
<feature type="active site" description="Nucleophile" evidence="4">
    <location>
        <position position="38"/>
    </location>
</feature>
<comment type="caution">
    <text evidence="4">Lacks conserved residue(s) required for the propagation of feature annotation.</text>
</comment>
<dbReference type="PANTHER" id="PTHR14226">
    <property type="entry name" value="NEUROPATHY TARGET ESTERASE/SWISS CHEESE D.MELANOGASTER"/>
    <property type="match status" value="1"/>
</dbReference>
<dbReference type="PANTHER" id="PTHR14226:SF78">
    <property type="entry name" value="SLR0060 PROTEIN"/>
    <property type="match status" value="1"/>
</dbReference>
<keyword evidence="3 4" id="KW-0443">Lipid metabolism</keyword>
<evidence type="ECO:0000256" key="1">
    <source>
        <dbReference type="ARBA" id="ARBA00022801"/>
    </source>
</evidence>
<evidence type="ECO:0000313" key="7">
    <source>
        <dbReference type="Proteomes" id="UP000189810"/>
    </source>
</evidence>
<dbReference type="OrthoDB" id="9770965at2"/>
<evidence type="ECO:0000313" key="6">
    <source>
        <dbReference type="EMBL" id="SHK46711.1"/>
    </source>
</evidence>
<dbReference type="PROSITE" id="PS51635">
    <property type="entry name" value="PNPLA"/>
    <property type="match status" value="1"/>
</dbReference>
<dbReference type="Pfam" id="PF01734">
    <property type="entry name" value="Patatin"/>
    <property type="match status" value="1"/>
</dbReference>
<dbReference type="InterPro" id="IPR016035">
    <property type="entry name" value="Acyl_Trfase/lysoPLipase"/>
</dbReference>
<gene>
    <name evidence="6" type="ORF">SAMN05444391_1115</name>
</gene>
<dbReference type="SUPFAM" id="SSF52151">
    <property type="entry name" value="FabD/lysophospholipase-like"/>
    <property type="match status" value="1"/>
</dbReference>
<feature type="short sequence motif" description="GXSXG" evidence="4">
    <location>
        <begin position="36"/>
        <end position="40"/>
    </location>
</feature>
<feature type="short sequence motif" description="DGA/G" evidence="4">
    <location>
        <begin position="150"/>
        <end position="152"/>
    </location>
</feature>
<dbReference type="GO" id="GO:0016042">
    <property type="term" value="P:lipid catabolic process"/>
    <property type="evidence" value="ECO:0007669"/>
    <property type="project" value="UniProtKB-UniRule"/>
</dbReference>
<organism evidence="6 7">
    <name type="scientific">Thermocrinis minervae</name>
    <dbReference type="NCBI Taxonomy" id="381751"/>
    <lineage>
        <taxon>Bacteria</taxon>
        <taxon>Pseudomonadati</taxon>
        <taxon>Aquificota</taxon>
        <taxon>Aquificia</taxon>
        <taxon>Aquificales</taxon>
        <taxon>Aquificaceae</taxon>
        <taxon>Thermocrinis</taxon>
    </lineage>
</organism>
<name>A0A1M6SPP0_9AQUI</name>
<keyword evidence="2 4" id="KW-0442">Lipid degradation</keyword>
<dbReference type="EMBL" id="LT670846">
    <property type="protein sequence ID" value="SHK46711.1"/>
    <property type="molecule type" value="Genomic_DNA"/>
</dbReference>
<evidence type="ECO:0000256" key="4">
    <source>
        <dbReference type="PROSITE-ProRule" id="PRU01161"/>
    </source>
</evidence>
<feature type="active site" description="Proton acceptor" evidence="4">
    <location>
        <position position="150"/>
    </location>
</feature>
<reference evidence="6 7" key="1">
    <citation type="submission" date="2016-11" db="EMBL/GenBank/DDBJ databases">
        <authorList>
            <person name="Jaros S."/>
            <person name="Januszkiewicz K."/>
            <person name="Wedrychowicz H."/>
        </authorList>
    </citation>
    <scope>NUCLEOTIDE SEQUENCE [LARGE SCALE GENOMIC DNA]</scope>
    <source>
        <strain evidence="6 7">DSM 19557</strain>
    </source>
</reference>
<dbReference type="STRING" id="381751.SAMN05444391_1115"/>
<dbReference type="Proteomes" id="UP000189810">
    <property type="component" value="Chromosome I"/>
</dbReference>
<protein>
    <submittedName>
        <fullName evidence="6">NTE family protein</fullName>
    </submittedName>
</protein>
<dbReference type="GO" id="GO:0016787">
    <property type="term" value="F:hydrolase activity"/>
    <property type="evidence" value="ECO:0007669"/>
    <property type="project" value="UniProtKB-UniRule"/>
</dbReference>
<dbReference type="AlphaFoldDB" id="A0A1M6SPP0"/>